<protein>
    <submittedName>
        <fullName evidence="1">Uncharacterized protein</fullName>
    </submittedName>
</protein>
<comment type="caution">
    <text evidence="1">The sequence shown here is derived from an EMBL/GenBank/DDBJ whole genome shotgun (WGS) entry which is preliminary data.</text>
</comment>
<dbReference type="EMBL" id="CM023481">
    <property type="protein sequence ID" value="KAH6948279.1"/>
    <property type="molecule type" value="Genomic_DNA"/>
</dbReference>
<gene>
    <name evidence="1" type="ORF">HPB50_023333</name>
</gene>
<reference evidence="1" key="1">
    <citation type="submission" date="2020-05" db="EMBL/GenBank/DDBJ databases">
        <title>Large-scale comparative analyses of tick genomes elucidate their genetic diversity and vector capacities.</title>
        <authorList>
            <person name="Jia N."/>
            <person name="Wang J."/>
            <person name="Shi W."/>
            <person name="Du L."/>
            <person name="Sun Y."/>
            <person name="Zhan W."/>
            <person name="Jiang J."/>
            <person name="Wang Q."/>
            <person name="Zhang B."/>
            <person name="Ji P."/>
            <person name="Sakyi L.B."/>
            <person name="Cui X."/>
            <person name="Yuan T."/>
            <person name="Jiang B."/>
            <person name="Yang W."/>
            <person name="Lam T.T.-Y."/>
            <person name="Chang Q."/>
            <person name="Ding S."/>
            <person name="Wang X."/>
            <person name="Zhu J."/>
            <person name="Ruan X."/>
            <person name="Zhao L."/>
            <person name="Wei J."/>
            <person name="Que T."/>
            <person name="Du C."/>
            <person name="Cheng J."/>
            <person name="Dai P."/>
            <person name="Han X."/>
            <person name="Huang E."/>
            <person name="Gao Y."/>
            <person name="Liu J."/>
            <person name="Shao H."/>
            <person name="Ye R."/>
            <person name="Li L."/>
            <person name="Wei W."/>
            <person name="Wang X."/>
            <person name="Wang C."/>
            <person name="Yang T."/>
            <person name="Huo Q."/>
            <person name="Li W."/>
            <person name="Guo W."/>
            <person name="Chen H."/>
            <person name="Zhou L."/>
            <person name="Ni X."/>
            <person name="Tian J."/>
            <person name="Zhou Y."/>
            <person name="Sheng Y."/>
            <person name="Liu T."/>
            <person name="Pan Y."/>
            <person name="Xia L."/>
            <person name="Li J."/>
            <person name="Zhao F."/>
            <person name="Cao W."/>
        </authorList>
    </citation>
    <scope>NUCLEOTIDE SEQUENCE</scope>
    <source>
        <strain evidence="1">Hyas-2018</strain>
    </source>
</reference>
<evidence type="ECO:0000313" key="1">
    <source>
        <dbReference type="EMBL" id="KAH6948279.1"/>
    </source>
</evidence>
<proteinExistence type="predicted"/>
<sequence length="101" mass="11277">MLSRAYNAPSSAGRPHEPHGASRRFDQHLPTKRRRPRNARKLLLGQGKSRHDARRPFAHSPNEILASRGHNGRDKPRGAHLGPSSSRLPGSAMPMVERVHE</sequence>
<evidence type="ECO:0000313" key="2">
    <source>
        <dbReference type="Proteomes" id="UP000821845"/>
    </source>
</evidence>
<dbReference type="Proteomes" id="UP000821845">
    <property type="component" value="Chromosome 1"/>
</dbReference>
<accession>A0ACB7TTN0</accession>
<keyword evidence="2" id="KW-1185">Reference proteome</keyword>
<organism evidence="1 2">
    <name type="scientific">Hyalomma asiaticum</name>
    <name type="common">Tick</name>
    <dbReference type="NCBI Taxonomy" id="266040"/>
    <lineage>
        <taxon>Eukaryota</taxon>
        <taxon>Metazoa</taxon>
        <taxon>Ecdysozoa</taxon>
        <taxon>Arthropoda</taxon>
        <taxon>Chelicerata</taxon>
        <taxon>Arachnida</taxon>
        <taxon>Acari</taxon>
        <taxon>Parasitiformes</taxon>
        <taxon>Ixodida</taxon>
        <taxon>Ixodoidea</taxon>
        <taxon>Ixodidae</taxon>
        <taxon>Hyalomminae</taxon>
        <taxon>Hyalomma</taxon>
    </lineage>
</organism>
<name>A0ACB7TTN0_HYAAI</name>